<evidence type="ECO:0000256" key="6">
    <source>
        <dbReference type="ARBA" id="ARBA00022737"/>
    </source>
</evidence>
<gene>
    <name evidence="19" type="ORF">FWILDA_LOCUS10339</name>
</gene>
<sequence length="805" mass="89491">MSFHSHEAEYLENLLASTGNREVEGYINATPQTSNVPPVSFPNINYNMASVFANNALRGNTSMISNQDNSQQSSNHITHIQPSPYDISNIPSSLDPLFNLSNLSNVIGGGMVNIAPGSGSGVSTSSSTSLQSMMPQVLGPIPPPPVTATSVTGVTTNFPGLYSSTGFDMLGVLARVASRPNPQINIGPVDMSCSFLVVDARKYDFPIVYASHTFEKLTGYSNSEIIGRNCRFLQAPDGHVALGSRRRYTDNNAVYHIKSHMVAGKECQASIINYRKGGQPFINLVTVIPITWDSEEIVYFVGFQVRDIIHKLLTHSFNQYVLLLPIDLTFSIFNMKDLVEQPNAILEKMKDGTYVVNYSLMNLPQYIPPSGALMGESNVEDYFRDSAMPFPASPEVFELIGGNADTEGSKRMWNKMLLEHSDDFIHVLSLKGIFLYCSPSCRRILEYDTNDLLGSSLSTICHPSDIVPVMRELKESSNGAESVNLVYRIRRKNSGYMWFEAHGKLHLEQGKGRKCVILSARERPVYKLQWKDLQTFGGISDQEFWAKLSVDGLFLYASSTCQSLLNFTSEELVGTSLYHYVRSDRTTDITRSLTFARDGNVHSLKHHIQKKNGQSVEVLTTFYPGDSFRANNKPSFVICQTKEVAPEIRRRSISVSPAQSSPTSAGSPDGTSSISSGGSTPSPSIHLRNASIEHQPTDNIFEELEATRTTSWQYELHQMRLTNKRLREEIEAIKYSKKKRKKRSASSSNKVCHHCQRKDSPEWRKGPDGPKTLCNACGLRYAKQMNAQFNGPRSPSVSPKLKHSV</sequence>
<evidence type="ECO:0000256" key="11">
    <source>
        <dbReference type="ARBA" id="ARBA00023125"/>
    </source>
</evidence>
<dbReference type="Gene3D" id="3.30.50.10">
    <property type="entry name" value="Erythroid Transcription Factor GATA-1, subunit A"/>
    <property type="match status" value="1"/>
</dbReference>
<dbReference type="GO" id="GO:0009881">
    <property type="term" value="F:photoreceptor activity"/>
    <property type="evidence" value="ECO:0007669"/>
    <property type="project" value="UniProtKB-KW"/>
</dbReference>
<keyword evidence="2" id="KW-0716">Sensory transduction</keyword>
<name>A0A9W4WS15_9GLOM</name>
<dbReference type="Gene3D" id="3.30.450.20">
    <property type="entry name" value="PAS domain"/>
    <property type="match status" value="3"/>
</dbReference>
<comment type="caution">
    <text evidence="19">The sequence shown here is derived from an EMBL/GenBank/DDBJ whole genome shotgun (WGS) entry which is preliminary data.</text>
</comment>
<feature type="non-terminal residue" evidence="19">
    <location>
        <position position="805"/>
    </location>
</feature>
<dbReference type="PROSITE" id="PS00344">
    <property type="entry name" value="GATA_ZN_FINGER_1"/>
    <property type="match status" value="1"/>
</dbReference>
<dbReference type="InterPro" id="IPR000014">
    <property type="entry name" value="PAS"/>
</dbReference>
<dbReference type="Pfam" id="PF00320">
    <property type="entry name" value="GATA"/>
    <property type="match status" value="1"/>
</dbReference>
<keyword evidence="8" id="KW-0862">Zinc</keyword>
<keyword evidence="14" id="KW-0675">Receptor</keyword>
<evidence type="ECO:0000256" key="14">
    <source>
        <dbReference type="ARBA" id="ARBA00023170"/>
    </source>
</evidence>
<dbReference type="Proteomes" id="UP001153678">
    <property type="component" value="Unassembled WGS sequence"/>
</dbReference>
<evidence type="ECO:0000256" key="1">
    <source>
        <dbReference type="ARBA" id="ARBA00022543"/>
    </source>
</evidence>
<keyword evidence="5" id="KW-0479">Metal-binding</keyword>
<evidence type="ECO:0000256" key="13">
    <source>
        <dbReference type="ARBA" id="ARBA00023163"/>
    </source>
</evidence>
<dbReference type="GO" id="GO:0005634">
    <property type="term" value="C:nucleus"/>
    <property type="evidence" value="ECO:0007669"/>
    <property type="project" value="TreeGrafter"/>
</dbReference>
<evidence type="ECO:0000256" key="3">
    <source>
        <dbReference type="ARBA" id="ARBA00022630"/>
    </source>
</evidence>
<dbReference type="Pfam" id="PF08447">
    <property type="entry name" value="PAS_3"/>
    <property type="match status" value="1"/>
</dbReference>
<keyword evidence="12" id="KW-0010">Activator</keyword>
<feature type="domain" description="PAS" evidence="17">
    <location>
        <begin position="195"/>
        <end position="229"/>
    </location>
</feature>
<feature type="domain" description="GATA-type" evidence="18">
    <location>
        <begin position="746"/>
        <end position="781"/>
    </location>
</feature>
<dbReference type="GO" id="GO:0008270">
    <property type="term" value="F:zinc ion binding"/>
    <property type="evidence" value="ECO:0007669"/>
    <property type="project" value="UniProtKB-KW"/>
</dbReference>
<dbReference type="InterPro" id="IPR035965">
    <property type="entry name" value="PAS-like_dom_sf"/>
</dbReference>
<dbReference type="PROSITE" id="PS50112">
    <property type="entry name" value="PAS"/>
    <property type="match status" value="3"/>
</dbReference>
<dbReference type="InterPro" id="IPR000679">
    <property type="entry name" value="Znf_GATA"/>
</dbReference>
<evidence type="ECO:0000259" key="18">
    <source>
        <dbReference type="PROSITE" id="PS50114"/>
    </source>
</evidence>
<keyword evidence="11" id="KW-0238">DNA-binding</keyword>
<dbReference type="InterPro" id="IPR013655">
    <property type="entry name" value="PAS_fold_3"/>
</dbReference>
<evidence type="ECO:0000256" key="16">
    <source>
        <dbReference type="SAM" id="MobiDB-lite"/>
    </source>
</evidence>
<evidence type="ECO:0000256" key="7">
    <source>
        <dbReference type="ARBA" id="ARBA00022771"/>
    </source>
</evidence>
<dbReference type="Pfam" id="PF13426">
    <property type="entry name" value="PAS_9"/>
    <property type="match status" value="2"/>
</dbReference>
<evidence type="ECO:0000256" key="4">
    <source>
        <dbReference type="ARBA" id="ARBA00022643"/>
    </source>
</evidence>
<evidence type="ECO:0000256" key="5">
    <source>
        <dbReference type="ARBA" id="ARBA00022723"/>
    </source>
</evidence>
<proteinExistence type="predicted"/>
<dbReference type="AlphaFoldDB" id="A0A9W4WS15"/>
<dbReference type="OrthoDB" id="447251at2759"/>
<keyword evidence="13" id="KW-0804">Transcription</keyword>
<feature type="domain" description="PAS" evidence="17">
    <location>
        <begin position="415"/>
        <end position="480"/>
    </location>
</feature>
<evidence type="ECO:0000313" key="19">
    <source>
        <dbReference type="EMBL" id="CAI2181950.1"/>
    </source>
</evidence>
<evidence type="ECO:0000259" key="17">
    <source>
        <dbReference type="PROSITE" id="PS50112"/>
    </source>
</evidence>
<dbReference type="GO" id="GO:0043565">
    <property type="term" value="F:sequence-specific DNA binding"/>
    <property type="evidence" value="ECO:0007669"/>
    <property type="project" value="InterPro"/>
</dbReference>
<dbReference type="NCBIfam" id="TIGR00229">
    <property type="entry name" value="sensory_box"/>
    <property type="match status" value="2"/>
</dbReference>
<dbReference type="EMBL" id="CAMKVN010002632">
    <property type="protein sequence ID" value="CAI2181950.1"/>
    <property type="molecule type" value="Genomic_DNA"/>
</dbReference>
<dbReference type="CDD" id="cd00202">
    <property type="entry name" value="ZnF_GATA"/>
    <property type="match status" value="1"/>
</dbReference>
<feature type="compositionally biased region" description="Polar residues" evidence="16">
    <location>
        <begin position="786"/>
        <end position="797"/>
    </location>
</feature>
<dbReference type="PANTHER" id="PTHR47429">
    <property type="entry name" value="PROTEIN TWIN LOV 1"/>
    <property type="match status" value="1"/>
</dbReference>
<feature type="region of interest" description="Disordered" evidence="16">
    <location>
        <begin position="649"/>
        <end position="686"/>
    </location>
</feature>
<dbReference type="GO" id="GO:0006355">
    <property type="term" value="P:regulation of DNA-templated transcription"/>
    <property type="evidence" value="ECO:0007669"/>
    <property type="project" value="InterPro"/>
</dbReference>
<evidence type="ECO:0000256" key="9">
    <source>
        <dbReference type="ARBA" id="ARBA00022991"/>
    </source>
</evidence>
<evidence type="ECO:0000256" key="10">
    <source>
        <dbReference type="ARBA" id="ARBA00023015"/>
    </source>
</evidence>
<feature type="region of interest" description="Disordered" evidence="16">
    <location>
        <begin position="786"/>
        <end position="805"/>
    </location>
</feature>
<evidence type="ECO:0000256" key="2">
    <source>
        <dbReference type="ARBA" id="ARBA00022606"/>
    </source>
</evidence>
<dbReference type="SUPFAM" id="SSF57716">
    <property type="entry name" value="Glucocorticoid receptor-like (DNA-binding domain)"/>
    <property type="match status" value="1"/>
</dbReference>
<evidence type="ECO:0000256" key="15">
    <source>
        <dbReference type="PROSITE-ProRule" id="PRU00094"/>
    </source>
</evidence>
<reference evidence="19" key="1">
    <citation type="submission" date="2022-08" db="EMBL/GenBank/DDBJ databases">
        <authorList>
            <person name="Kallberg Y."/>
            <person name="Tangrot J."/>
            <person name="Rosling A."/>
        </authorList>
    </citation>
    <scope>NUCLEOTIDE SEQUENCE</scope>
    <source>
        <strain evidence="19">Wild A</strain>
    </source>
</reference>
<keyword evidence="1" id="KW-0600">Photoreceptor protein</keyword>
<evidence type="ECO:0000313" key="20">
    <source>
        <dbReference type="Proteomes" id="UP001153678"/>
    </source>
</evidence>
<feature type="compositionally biased region" description="Polar residues" evidence="16">
    <location>
        <begin position="653"/>
        <end position="663"/>
    </location>
</feature>
<dbReference type="SMART" id="SM00401">
    <property type="entry name" value="ZnF_GATA"/>
    <property type="match status" value="1"/>
</dbReference>
<keyword evidence="3" id="KW-0285">Flavoprotein</keyword>
<keyword evidence="7 15" id="KW-0863">Zinc-finger</keyword>
<dbReference type="SUPFAM" id="SSF55785">
    <property type="entry name" value="PYP-like sensor domain (PAS domain)"/>
    <property type="match status" value="3"/>
</dbReference>
<dbReference type="CDD" id="cd00130">
    <property type="entry name" value="PAS"/>
    <property type="match status" value="3"/>
</dbReference>
<dbReference type="InterPro" id="IPR013088">
    <property type="entry name" value="Znf_NHR/GATA"/>
</dbReference>
<feature type="domain" description="PAS" evidence="17">
    <location>
        <begin position="548"/>
        <end position="600"/>
    </location>
</feature>
<keyword evidence="6" id="KW-0677">Repeat</keyword>
<keyword evidence="10" id="KW-0805">Transcription regulation</keyword>
<dbReference type="FunFam" id="3.30.450.20:FF:000064">
    <property type="entry name" value="Vivid PAS protein VVD"/>
    <property type="match status" value="1"/>
</dbReference>
<dbReference type="SMART" id="SM00086">
    <property type="entry name" value="PAC"/>
    <property type="match status" value="2"/>
</dbReference>
<organism evidence="19 20">
    <name type="scientific">Funneliformis geosporum</name>
    <dbReference type="NCBI Taxonomy" id="1117311"/>
    <lineage>
        <taxon>Eukaryota</taxon>
        <taxon>Fungi</taxon>
        <taxon>Fungi incertae sedis</taxon>
        <taxon>Mucoromycota</taxon>
        <taxon>Glomeromycotina</taxon>
        <taxon>Glomeromycetes</taxon>
        <taxon>Glomerales</taxon>
        <taxon>Glomeraceae</taxon>
        <taxon>Funneliformis</taxon>
    </lineage>
</organism>
<dbReference type="SMART" id="SM00091">
    <property type="entry name" value="PAS"/>
    <property type="match status" value="3"/>
</dbReference>
<dbReference type="PANTHER" id="PTHR47429:SF7">
    <property type="entry name" value="GATA-FACTOR"/>
    <property type="match status" value="1"/>
</dbReference>
<keyword evidence="4" id="KW-0288">FMN</keyword>
<protein>
    <submittedName>
        <fullName evidence="19">3405_t:CDS:1</fullName>
    </submittedName>
</protein>
<keyword evidence="9" id="KW-0157">Chromophore</keyword>
<dbReference type="PROSITE" id="PS50114">
    <property type="entry name" value="GATA_ZN_FINGER_2"/>
    <property type="match status" value="1"/>
</dbReference>
<feature type="compositionally biased region" description="Low complexity" evidence="16">
    <location>
        <begin position="664"/>
        <end position="685"/>
    </location>
</feature>
<dbReference type="InterPro" id="IPR001610">
    <property type="entry name" value="PAC"/>
</dbReference>
<keyword evidence="20" id="KW-1185">Reference proteome</keyword>
<evidence type="ECO:0000256" key="8">
    <source>
        <dbReference type="ARBA" id="ARBA00022833"/>
    </source>
</evidence>
<evidence type="ECO:0000256" key="12">
    <source>
        <dbReference type="ARBA" id="ARBA00023159"/>
    </source>
</evidence>
<accession>A0A9W4WS15</accession>